<dbReference type="InterPro" id="IPR010982">
    <property type="entry name" value="Lambda_DNA-bd_dom_sf"/>
</dbReference>
<dbReference type="InterPro" id="IPR046335">
    <property type="entry name" value="LacI/GalR-like_sensor"/>
</dbReference>
<dbReference type="CDD" id="cd01392">
    <property type="entry name" value="HTH_LacI"/>
    <property type="match status" value="1"/>
</dbReference>
<evidence type="ECO:0000313" key="6">
    <source>
        <dbReference type="Proteomes" id="UP000619536"/>
    </source>
</evidence>
<dbReference type="InterPro" id="IPR028082">
    <property type="entry name" value="Peripla_BP_I"/>
</dbReference>
<evidence type="ECO:0000256" key="1">
    <source>
        <dbReference type="ARBA" id="ARBA00023015"/>
    </source>
</evidence>
<organism evidence="5 6">
    <name type="scientific">Galliscardovia ingluviei</name>
    <dbReference type="NCBI Taxonomy" id="1769422"/>
    <lineage>
        <taxon>Bacteria</taxon>
        <taxon>Bacillati</taxon>
        <taxon>Actinomycetota</taxon>
        <taxon>Actinomycetes</taxon>
        <taxon>Bifidobacteriales</taxon>
        <taxon>Bifidobacteriaceae</taxon>
        <taxon>Galliscardovia</taxon>
    </lineage>
</organism>
<evidence type="ECO:0000259" key="4">
    <source>
        <dbReference type="PROSITE" id="PS50932"/>
    </source>
</evidence>
<dbReference type="InterPro" id="IPR000843">
    <property type="entry name" value="HTH_LacI"/>
</dbReference>
<accession>A0A8J3AE62</accession>
<dbReference type="RefSeq" id="WP_188354234.1">
    <property type="nucleotide sequence ID" value="NZ_BMDH01000001.1"/>
</dbReference>
<keyword evidence="6" id="KW-1185">Reference proteome</keyword>
<dbReference type="PROSITE" id="PS00356">
    <property type="entry name" value="HTH_LACI_1"/>
    <property type="match status" value="1"/>
</dbReference>
<dbReference type="PANTHER" id="PTHR30146:SF153">
    <property type="entry name" value="LACTOSE OPERON REPRESSOR"/>
    <property type="match status" value="1"/>
</dbReference>
<dbReference type="Gene3D" id="3.40.50.2300">
    <property type="match status" value="2"/>
</dbReference>
<protein>
    <submittedName>
        <fullName evidence="5">HTH-type transcriptional regulator MalR</fullName>
    </submittedName>
</protein>
<dbReference type="SUPFAM" id="SSF47413">
    <property type="entry name" value="lambda repressor-like DNA-binding domains"/>
    <property type="match status" value="1"/>
</dbReference>
<comment type="caution">
    <text evidence="5">The sequence shown here is derived from an EMBL/GenBank/DDBJ whole genome shotgun (WGS) entry which is preliminary data.</text>
</comment>
<dbReference type="Gene3D" id="1.10.260.40">
    <property type="entry name" value="lambda repressor-like DNA-binding domains"/>
    <property type="match status" value="1"/>
</dbReference>
<reference evidence="5" key="2">
    <citation type="submission" date="2020-09" db="EMBL/GenBank/DDBJ databases">
        <authorList>
            <person name="Sun Q."/>
            <person name="Sedlacek I."/>
        </authorList>
    </citation>
    <scope>NUCLEOTIDE SEQUENCE</scope>
    <source>
        <strain evidence="5">CCM 8606</strain>
    </source>
</reference>
<evidence type="ECO:0000313" key="5">
    <source>
        <dbReference type="EMBL" id="GGI12280.1"/>
    </source>
</evidence>
<dbReference type="GO" id="GO:0000976">
    <property type="term" value="F:transcription cis-regulatory region binding"/>
    <property type="evidence" value="ECO:0007669"/>
    <property type="project" value="TreeGrafter"/>
</dbReference>
<dbReference type="Pfam" id="PF13377">
    <property type="entry name" value="Peripla_BP_3"/>
    <property type="match status" value="1"/>
</dbReference>
<reference evidence="5" key="1">
    <citation type="journal article" date="2014" name="Int. J. Syst. Evol. Microbiol.">
        <title>Complete genome sequence of Corynebacterium casei LMG S-19264T (=DSM 44701T), isolated from a smear-ripened cheese.</title>
        <authorList>
            <consortium name="US DOE Joint Genome Institute (JGI-PGF)"/>
            <person name="Walter F."/>
            <person name="Albersmeier A."/>
            <person name="Kalinowski J."/>
            <person name="Ruckert C."/>
        </authorList>
    </citation>
    <scope>NUCLEOTIDE SEQUENCE</scope>
    <source>
        <strain evidence="5">CCM 8606</strain>
    </source>
</reference>
<feature type="domain" description="HTH lacI-type" evidence="4">
    <location>
        <begin position="3"/>
        <end position="54"/>
    </location>
</feature>
<sequence length="335" mass="36017">MASKLEEIARQAAVSKATVSRVLNEKSGVSPQMRRAVLTAIDVLGFERPRGLRPRSSGLIGLILPTMENPIYPLFAQVVQTNLVRQGYTPVVCIQSHDSASEDEYVGMLLDRGVSGIMFVEGEHADTTSNADAYQSLIEQHLPIVFINGCVDGIDAPCISCDGQAAGQIAVQHLAMLGHKHIGLLLDSDTSIMAMRLKDGYLQAMHRTFGGEHSQCIDISFAAEEGGYAGALRLYAKGMSAIICSSDLLALGAIHALTQHGKNIPRDISIVGYGDSTIMGYTQPALTTIRQPMMAMGSYATRVLIDDIRGNTINCEESLFPPELVVRASTGIKRG</sequence>
<dbReference type="AlphaFoldDB" id="A0A8J3AE62"/>
<dbReference type="GO" id="GO:0003700">
    <property type="term" value="F:DNA-binding transcription factor activity"/>
    <property type="evidence" value="ECO:0007669"/>
    <property type="project" value="TreeGrafter"/>
</dbReference>
<dbReference type="Pfam" id="PF00356">
    <property type="entry name" value="LacI"/>
    <property type="match status" value="1"/>
</dbReference>
<evidence type="ECO:0000256" key="3">
    <source>
        <dbReference type="ARBA" id="ARBA00023163"/>
    </source>
</evidence>
<dbReference type="PANTHER" id="PTHR30146">
    <property type="entry name" value="LACI-RELATED TRANSCRIPTIONAL REPRESSOR"/>
    <property type="match status" value="1"/>
</dbReference>
<keyword evidence="3" id="KW-0804">Transcription</keyword>
<proteinExistence type="predicted"/>
<dbReference type="PROSITE" id="PS50932">
    <property type="entry name" value="HTH_LACI_2"/>
    <property type="match status" value="1"/>
</dbReference>
<evidence type="ECO:0000256" key="2">
    <source>
        <dbReference type="ARBA" id="ARBA00023125"/>
    </source>
</evidence>
<dbReference type="SUPFAM" id="SSF53822">
    <property type="entry name" value="Periplasmic binding protein-like I"/>
    <property type="match status" value="1"/>
</dbReference>
<dbReference type="Proteomes" id="UP000619536">
    <property type="component" value="Unassembled WGS sequence"/>
</dbReference>
<keyword evidence="1" id="KW-0805">Transcription regulation</keyword>
<keyword evidence="2" id="KW-0238">DNA-binding</keyword>
<dbReference type="EMBL" id="BMDH01000001">
    <property type="protein sequence ID" value="GGI12280.1"/>
    <property type="molecule type" value="Genomic_DNA"/>
</dbReference>
<gene>
    <name evidence="5" type="primary">malR</name>
    <name evidence="5" type="ORF">GCM10007377_00170</name>
</gene>
<dbReference type="SMART" id="SM00354">
    <property type="entry name" value="HTH_LACI"/>
    <property type="match status" value="1"/>
</dbReference>
<name>A0A8J3AE62_9BIFI</name>